<reference evidence="1 2" key="1">
    <citation type="journal article" date="2013" name="PLoS ONE">
        <title>Predicting the Proteins of Angomonas deanei, Strigomonas culicis and Their Respective Endosymbionts Reveals New Aspects of the Trypanosomatidae Family.</title>
        <authorList>
            <person name="Motta M.C."/>
            <person name="Martins A.C."/>
            <person name="de Souza S.S."/>
            <person name="Catta-Preta C.M."/>
            <person name="Silva R."/>
            <person name="Klein C.C."/>
            <person name="de Almeida L.G."/>
            <person name="de Lima Cunha O."/>
            <person name="Ciapina L.P."/>
            <person name="Brocchi M."/>
            <person name="Colabardini A.C."/>
            <person name="de Araujo Lima B."/>
            <person name="Machado C.R."/>
            <person name="de Almeida Soares C.M."/>
            <person name="Probst C.M."/>
            <person name="de Menezes C.B."/>
            <person name="Thompson C.E."/>
            <person name="Bartholomeu D.C."/>
            <person name="Gradia D.F."/>
            <person name="Pavoni D.P."/>
            <person name="Grisard E.C."/>
            <person name="Fantinatti-Garboggini F."/>
            <person name="Marchini F.K."/>
            <person name="Rodrigues-Luiz G.F."/>
            <person name="Wagner G."/>
            <person name="Goldman G.H."/>
            <person name="Fietto J.L."/>
            <person name="Elias M.C."/>
            <person name="Goldman M.H."/>
            <person name="Sagot M.F."/>
            <person name="Pereira M."/>
            <person name="Stoco P.H."/>
            <person name="de Mendonca-Neto R.P."/>
            <person name="Teixeira S.M."/>
            <person name="Maciel T.E."/>
            <person name="de Oliveira Mendes T.A."/>
            <person name="Urmenyi T.P."/>
            <person name="de Souza W."/>
            <person name="Schenkman S."/>
            <person name="de Vasconcelos A.T."/>
        </authorList>
    </citation>
    <scope>NUCLEOTIDE SEQUENCE [LARGE SCALE GENOMIC DNA]</scope>
</reference>
<evidence type="ECO:0000313" key="2">
    <source>
        <dbReference type="Proteomes" id="UP000015354"/>
    </source>
</evidence>
<dbReference type="OrthoDB" id="278597at2759"/>
<name>S9UUX3_9TRYP</name>
<evidence type="ECO:0000313" key="1">
    <source>
        <dbReference type="EMBL" id="EPY34722.1"/>
    </source>
</evidence>
<sequence>MEQMRQWEAAALQHVSQGPIVDAPPFLKLPAAFARLLDLPFALEFLDVDTASGLVQGRKYDSPLTHQHRARDPTKLYDYTCPVCAQGGEHPCEALASVMKQVTRHALNSKLAAVLLQAPAVVSGLLKLASSSRPSRARCGCGCWPRRHPRIPRLVGEYLFGEDYHLPLPPIVAHEDWQTLNSLLRFDYILKNRTRVKTDLSKHWRKRHNQFEQFVYFYGFREEPTSESKAVNMITRSVKPGMVAMLAGDVAAVLLLHNLDFFIPYDYYWSVFPYLDEALGTDSPTYCVMRHLGLHLSSKQRKDMFNPIINPFA</sequence>
<accession>S9UUX3</accession>
<gene>
    <name evidence="1" type="ORF">STCU_01380</name>
</gene>
<organism evidence="1 2">
    <name type="scientific">Strigomonas culicis</name>
    <dbReference type="NCBI Taxonomy" id="28005"/>
    <lineage>
        <taxon>Eukaryota</taxon>
        <taxon>Discoba</taxon>
        <taxon>Euglenozoa</taxon>
        <taxon>Kinetoplastea</taxon>
        <taxon>Metakinetoplastina</taxon>
        <taxon>Trypanosomatida</taxon>
        <taxon>Trypanosomatidae</taxon>
        <taxon>Strigomonadinae</taxon>
        <taxon>Strigomonas</taxon>
    </lineage>
</organism>
<protein>
    <submittedName>
        <fullName evidence="1">Uncharacterized protein</fullName>
    </submittedName>
</protein>
<dbReference type="AlphaFoldDB" id="S9UUX3"/>
<dbReference type="EMBL" id="ATMH01001380">
    <property type="protein sequence ID" value="EPY34722.1"/>
    <property type="molecule type" value="Genomic_DNA"/>
</dbReference>
<comment type="caution">
    <text evidence="1">The sequence shown here is derived from an EMBL/GenBank/DDBJ whole genome shotgun (WGS) entry which is preliminary data.</text>
</comment>
<dbReference type="Proteomes" id="UP000015354">
    <property type="component" value="Unassembled WGS sequence"/>
</dbReference>
<proteinExistence type="predicted"/>
<keyword evidence="2" id="KW-1185">Reference proteome</keyword>